<evidence type="ECO:0000259" key="9">
    <source>
        <dbReference type="Pfam" id="PF01137"/>
    </source>
</evidence>
<dbReference type="Pfam" id="PF05189">
    <property type="entry name" value="RTC_insert"/>
    <property type="match status" value="1"/>
</dbReference>
<dbReference type="PIRSF" id="PIRSF005378">
    <property type="entry name" value="RNA3'_term_phos_cycl_euk"/>
    <property type="match status" value="1"/>
</dbReference>
<dbReference type="Gene3D" id="3.30.360.20">
    <property type="entry name" value="RNA 3'-terminal phosphate cyclase, insert domain"/>
    <property type="match status" value="1"/>
</dbReference>
<dbReference type="PANTHER" id="PTHR11096:SF0">
    <property type="entry name" value="RNA 3'-TERMINAL PHOSPHATE CYCLASE"/>
    <property type="match status" value="1"/>
</dbReference>
<protein>
    <recommendedName>
        <fullName evidence="3">RNA 3'-terminal phosphate cyclase</fullName>
        <ecNumber evidence="2">6.5.1.4</ecNumber>
    </recommendedName>
</protein>
<dbReference type="InterPro" id="IPR013792">
    <property type="entry name" value="RNA3'P_cycl/enolpyr_Trfase_a/b"/>
</dbReference>
<organism evidence="11 12">
    <name type="scientific">Rhynchophorus ferrugineus</name>
    <name type="common">Red palm weevil</name>
    <name type="synonym">Curculio ferrugineus</name>
    <dbReference type="NCBI Taxonomy" id="354439"/>
    <lineage>
        <taxon>Eukaryota</taxon>
        <taxon>Metazoa</taxon>
        <taxon>Ecdysozoa</taxon>
        <taxon>Arthropoda</taxon>
        <taxon>Hexapoda</taxon>
        <taxon>Insecta</taxon>
        <taxon>Pterygota</taxon>
        <taxon>Neoptera</taxon>
        <taxon>Endopterygota</taxon>
        <taxon>Coleoptera</taxon>
        <taxon>Polyphaga</taxon>
        <taxon>Cucujiformia</taxon>
        <taxon>Curculionidae</taxon>
        <taxon>Dryophthorinae</taxon>
        <taxon>Rhynchophorus</taxon>
    </lineage>
</organism>
<proteinExistence type="inferred from homology"/>
<dbReference type="GO" id="GO:0005524">
    <property type="term" value="F:ATP binding"/>
    <property type="evidence" value="ECO:0007669"/>
    <property type="project" value="UniProtKB-KW"/>
</dbReference>
<dbReference type="GO" id="GO:0005634">
    <property type="term" value="C:nucleus"/>
    <property type="evidence" value="ECO:0007669"/>
    <property type="project" value="TreeGrafter"/>
</dbReference>
<evidence type="ECO:0000256" key="2">
    <source>
        <dbReference type="ARBA" id="ARBA00012725"/>
    </source>
</evidence>
<evidence type="ECO:0000256" key="6">
    <source>
        <dbReference type="ARBA" id="ARBA00024481"/>
    </source>
</evidence>
<evidence type="ECO:0000256" key="3">
    <source>
        <dbReference type="ARBA" id="ARBA00021428"/>
    </source>
</evidence>
<feature type="active site" description="Tele-AMP-histidine intermediate" evidence="7">
    <location>
        <position position="316"/>
    </location>
</feature>
<dbReference type="HAMAP" id="MF_00200">
    <property type="entry name" value="RTC"/>
    <property type="match status" value="1"/>
</dbReference>
<feature type="binding site" evidence="8">
    <location>
        <position position="103"/>
    </location>
    <ligand>
        <name>ATP</name>
        <dbReference type="ChEBI" id="CHEBI:30616"/>
    </ligand>
</feature>
<accession>A0A834IW62</accession>
<evidence type="ECO:0000256" key="4">
    <source>
        <dbReference type="ARBA" id="ARBA00022598"/>
    </source>
</evidence>
<comment type="catalytic activity">
    <reaction evidence="6">
        <text>a 3'-end 3'-phospho-ribonucleotide-RNA + ATP = a 3'-end 2',3'-cyclophospho-ribonucleotide-RNA + AMP + diphosphate</text>
        <dbReference type="Rhea" id="RHEA:23976"/>
        <dbReference type="Rhea" id="RHEA-COMP:10463"/>
        <dbReference type="Rhea" id="RHEA-COMP:10464"/>
        <dbReference type="ChEBI" id="CHEBI:30616"/>
        <dbReference type="ChEBI" id="CHEBI:33019"/>
        <dbReference type="ChEBI" id="CHEBI:83062"/>
        <dbReference type="ChEBI" id="CHEBI:83064"/>
        <dbReference type="ChEBI" id="CHEBI:456215"/>
        <dbReference type="EC" id="6.5.1.4"/>
    </reaction>
</comment>
<keyword evidence="4" id="KW-0436">Ligase</keyword>
<feature type="domain" description="RNA 3'-terminal phosphate cyclase" evidence="9">
    <location>
        <begin position="14"/>
        <end position="334"/>
    </location>
</feature>
<name>A0A834IW62_RHYFE</name>
<gene>
    <name evidence="11" type="ORF">GWI33_005295</name>
</gene>
<dbReference type="PROSITE" id="PS01287">
    <property type="entry name" value="RTC"/>
    <property type="match status" value="1"/>
</dbReference>
<dbReference type="InterPro" id="IPR000228">
    <property type="entry name" value="RNA3'_term_phos_cyc"/>
</dbReference>
<dbReference type="Proteomes" id="UP000625711">
    <property type="component" value="Unassembled WGS sequence"/>
</dbReference>
<evidence type="ECO:0000256" key="7">
    <source>
        <dbReference type="PIRSR" id="PIRSR005378-1"/>
    </source>
</evidence>
<dbReference type="Gene3D" id="3.65.10.20">
    <property type="entry name" value="RNA 3'-terminal phosphate cyclase domain"/>
    <property type="match status" value="1"/>
</dbReference>
<reference evidence="11" key="1">
    <citation type="submission" date="2020-08" db="EMBL/GenBank/DDBJ databases">
        <title>Genome sequencing and assembly of the red palm weevil Rhynchophorus ferrugineus.</title>
        <authorList>
            <person name="Dias G.B."/>
            <person name="Bergman C.M."/>
            <person name="Manee M."/>
        </authorList>
    </citation>
    <scope>NUCLEOTIDE SEQUENCE</scope>
    <source>
        <strain evidence="11">AA-2017</strain>
        <tissue evidence="11">Whole larva</tissue>
    </source>
</reference>
<dbReference type="Pfam" id="PF01137">
    <property type="entry name" value="RTC"/>
    <property type="match status" value="1"/>
</dbReference>
<feature type="binding site" evidence="8">
    <location>
        <begin position="290"/>
        <end position="294"/>
    </location>
    <ligand>
        <name>ATP</name>
        <dbReference type="ChEBI" id="CHEBI:30616"/>
    </ligand>
</feature>
<dbReference type="InterPro" id="IPR037136">
    <property type="entry name" value="RNA3'_phos_cyclase_dom_sf"/>
</dbReference>
<dbReference type="InterPro" id="IPR020719">
    <property type="entry name" value="RNA3'_term_phos_cycl-like_CS"/>
</dbReference>
<evidence type="ECO:0000259" key="10">
    <source>
        <dbReference type="Pfam" id="PF05189"/>
    </source>
</evidence>
<sequence length="348" mass="37570">MTSVFEIDGSLLGGGGQILRVALSLSCLRQVPVRIYNIRAGRPKPGLMEQHLKGVELLRKMCNAHVTGLHPGSCDLTFKPTKIKGGFYECFINTAGSISLILQVAIPCAIFADCPVKFRITGGTNVDMAPQVDYLTEVFRPVLEKFGATFDFELVRRGYYPRGGGEVIIKIRPIQHLTGIDLTKFGNIVSINGWSFSSGTLPPCVSTRIADGVKETLSNFKNINIECYKEDEIIAPHSASGIILVAETDTGCVIGASGLGKKKEKLEVTGKKAALDLLKSIEQEACVDDYCQDQIVIFMAIAKGPSKVKIGGLTQHTKTAIFVVEILAKVQFNVVPIQGGNIVHCTGS</sequence>
<keyword evidence="5 8" id="KW-0547">Nucleotide-binding</keyword>
<dbReference type="InterPro" id="IPR013791">
    <property type="entry name" value="RNA3'-term_phos_cycl_insert"/>
</dbReference>
<evidence type="ECO:0000256" key="1">
    <source>
        <dbReference type="ARBA" id="ARBA00009206"/>
    </source>
</evidence>
<dbReference type="AlphaFoldDB" id="A0A834IW62"/>
<evidence type="ECO:0000313" key="12">
    <source>
        <dbReference type="Proteomes" id="UP000625711"/>
    </source>
</evidence>
<evidence type="ECO:0000313" key="11">
    <source>
        <dbReference type="EMBL" id="KAF7280962.1"/>
    </source>
</evidence>
<evidence type="ECO:0000256" key="5">
    <source>
        <dbReference type="ARBA" id="ARBA00022741"/>
    </source>
</evidence>
<dbReference type="EMBL" id="JAACXV010000267">
    <property type="protein sequence ID" value="KAF7280962.1"/>
    <property type="molecule type" value="Genomic_DNA"/>
</dbReference>
<dbReference type="PANTHER" id="PTHR11096">
    <property type="entry name" value="RNA 3' TERMINAL PHOSPHATE CYCLASE"/>
    <property type="match status" value="1"/>
</dbReference>
<dbReference type="InterPro" id="IPR036553">
    <property type="entry name" value="RPTC_insert"/>
</dbReference>
<dbReference type="SUPFAM" id="SSF52913">
    <property type="entry name" value="RNA 3'-terminal phosphate cyclase, RPTC, insert domain"/>
    <property type="match status" value="1"/>
</dbReference>
<dbReference type="NCBIfam" id="TIGR03399">
    <property type="entry name" value="RNA_3prim_cycl"/>
    <property type="match status" value="1"/>
</dbReference>
<dbReference type="InterPro" id="IPR023797">
    <property type="entry name" value="RNA3'_phos_cyclase_dom"/>
</dbReference>
<dbReference type="GO" id="GO:0003963">
    <property type="term" value="F:RNA-3'-phosphate cyclase activity"/>
    <property type="evidence" value="ECO:0007669"/>
    <property type="project" value="UniProtKB-EC"/>
</dbReference>
<dbReference type="GO" id="GO:0006396">
    <property type="term" value="P:RNA processing"/>
    <property type="evidence" value="ECO:0007669"/>
    <property type="project" value="InterPro"/>
</dbReference>
<comment type="similarity">
    <text evidence="1">Belongs to the RNA 3'-terminal cyclase family. Type 1 subfamily.</text>
</comment>
<evidence type="ECO:0000256" key="8">
    <source>
        <dbReference type="PIRSR" id="PIRSR005378-2"/>
    </source>
</evidence>
<dbReference type="SUPFAM" id="SSF55205">
    <property type="entry name" value="EPT/RTPC-like"/>
    <property type="match status" value="1"/>
</dbReference>
<keyword evidence="8" id="KW-0067">ATP-binding</keyword>
<dbReference type="EC" id="6.5.1.4" evidence="2"/>
<dbReference type="InterPro" id="IPR017770">
    <property type="entry name" value="RNA3'_term_phos_cyc_type_1"/>
</dbReference>
<dbReference type="OrthoDB" id="25029at2759"/>
<feature type="domain" description="RNA 3'-terminal phosphate cyclase insert" evidence="10">
    <location>
        <begin position="184"/>
        <end position="282"/>
    </location>
</feature>
<comment type="caution">
    <text evidence="11">The sequence shown here is derived from an EMBL/GenBank/DDBJ whole genome shotgun (WGS) entry which is preliminary data.</text>
</comment>
<keyword evidence="12" id="KW-1185">Reference proteome</keyword>